<dbReference type="PhylomeDB" id="A0A0G4GJF0"/>
<evidence type="ECO:0000256" key="1">
    <source>
        <dbReference type="SAM" id="MobiDB-lite"/>
    </source>
</evidence>
<accession>A0A0G4GJF0</accession>
<dbReference type="EMBL" id="CDMZ01001272">
    <property type="protein sequence ID" value="CEM30027.1"/>
    <property type="molecule type" value="Genomic_DNA"/>
</dbReference>
<name>A0A0G4GJF0_9ALVE</name>
<feature type="region of interest" description="Disordered" evidence="1">
    <location>
        <begin position="220"/>
        <end position="241"/>
    </location>
</feature>
<proteinExistence type="predicted"/>
<sequence>MRHRHYEHLVTGQDFIEWKVRLKMPLQSWGLGDEAVFSCPAVFGIRFGTHDPSGAPKNIVVPCLLHTVDQPNLPDVLIRNAPGAGLFVPRSSTKDVLPAYYAWAERTKEERQISHGMRLSVDLIYQEEVRQGIPQVDVEVMDTPFKVGAPEACIIYKPWGDRPDGYGLNHLNHRSPYYKAVPNESFEHSLGGGPQGGSCGYRFQSLQEVWDRWNKARQLKQQRDPHERIPRDPLPEAEKKRSAKKDFRAIPDGIEVLVAVYPITYWVVGGWTALELADTDHSVCQQGPFLSVRKFNSGGAAHFKPWDYRYERTHLVAFSAVSVDQKREAMALYSHYGHQNFDNLKETLTADGIEIDENCRKWISACPLCQLKNAIMPKIHKRSEQLPADWRPIKGTVWIVDIWFFKDLFAKAETGGFKMMVVLYKPGAGFSLAYPAKEKDEASFIDCTHYFARWLGRPHLVCMDREKAGVGVSFQSWLRGDGSPGLYPIEYHQGPPYMGKGLQALVERCICSN</sequence>
<feature type="compositionally biased region" description="Basic and acidic residues" evidence="1">
    <location>
        <begin position="221"/>
        <end position="241"/>
    </location>
</feature>
<dbReference type="VEuPathDB" id="CryptoDB:Cvel_22158"/>
<dbReference type="AlphaFoldDB" id="A0A0G4GJF0"/>
<reference evidence="2" key="1">
    <citation type="submission" date="2014-11" db="EMBL/GenBank/DDBJ databases">
        <authorList>
            <person name="Otto D Thomas"/>
            <person name="Naeem Raeece"/>
        </authorList>
    </citation>
    <scope>NUCLEOTIDE SEQUENCE</scope>
</reference>
<organism evidence="2">
    <name type="scientific">Chromera velia CCMP2878</name>
    <dbReference type="NCBI Taxonomy" id="1169474"/>
    <lineage>
        <taxon>Eukaryota</taxon>
        <taxon>Sar</taxon>
        <taxon>Alveolata</taxon>
        <taxon>Colpodellida</taxon>
        <taxon>Chromeraceae</taxon>
        <taxon>Chromera</taxon>
    </lineage>
</organism>
<evidence type="ECO:0000313" key="2">
    <source>
        <dbReference type="EMBL" id="CEM30027.1"/>
    </source>
</evidence>
<gene>
    <name evidence="2" type="ORF">Cvel_22158</name>
</gene>
<protein>
    <submittedName>
        <fullName evidence="2">Uncharacterized protein</fullName>
    </submittedName>
</protein>